<accession>A0ABS4JA35</accession>
<evidence type="ECO:0000259" key="1">
    <source>
        <dbReference type="Pfam" id="PF00294"/>
    </source>
</evidence>
<evidence type="ECO:0000313" key="3">
    <source>
        <dbReference type="Proteomes" id="UP001519287"/>
    </source>
</evidence>
<keyword evidence="2" id="KW-0808">Transferase</keyword>
<sequence length="353" mass="38476">MKDNHYSWSSIQQYSGLTRMQAENILERISSLKVGIVGDACLDLYWHADMKVSELSRETPHYNMPIVNEAYFPGAAANVAVNFKDLGCAEVYLCTGIGSDWRGSLLKDTLQLLGVDSRFVLTQPGRVTPAYCKTIRHGLQDVQQEDSRIDFINTTEMSALAVEQLLTELDQMAEKVDVIAAADQLQYGIINAAVRERLQYWASQGKMIVADSRERIGSFRGLVVKPNELEALRWYNGSLDFGQPASDELIKAGLQLSRKVGAACCMTLGSEGALWCENGSCIFVPTKEVLPPVDIVGAGDTFSACLLSALGIGCSGPEALAFSHLGAAVSIRKLGRAGTAAPQEILQRFDECK</sequence>
<proteinExistence type="predicted"/>
<feature type="domain" description="Carbohydrate kinase PfkB" evidence="1">
    <location>
        <begin position="71"/>
        <end position="336"/>
    </location>
</feature>
<dbReference type="EMBL" id="JAGGLB010000036">
    <property type="protein sequence ID" value="MBP1995609.1"/>
    <property type="molecule type" value="Genomic_DNA"/>
</dbReference>
<dbReference type="InterPro" id="IPR029056">
    <property type="entry name" value="Ribokinase-like"/>
</dbReference>
<dbReference type="GO" id="GO:0016301">
    <property type="term" value="F:kinase activity"/>
    <property type="evidence" value="ECO:0007669"/>
    <property type="project" value="UniProtKB-KW"/>
</dbReference>
<dbReference type="PANTHER" id="PTHR46969">
    <property type="entry name" value="BIFUNCTIONAL PROTEIN HLDE"/>
    <property type="match status" value="1"/>
</dbReference>
<dbReference type="SUPFAM" id="SSF53613">
    <property type="entry name" value="Ribokinase-like"/>
    <property type="match status" value="1"/>
</dbReference>
<dbReference type="InterPro" id="IPR011611">
    <property type="entry name" value="PfkB_dom"/>
</dbReference>
<organism evidence="2 3">
    <name type="scientific">Paenibacillus eucommiae</name>
    <dbReference type="NCBI Taxonomy" id="1355755"/>
    <lineage>
        <taxon>Bacteria</taxon>
        <taxon>Bacillati</taxon>
        <taxon>Bacillota</taxon>
        <taxon>Bacilli</taxon>
        <taxon>Bacillales</taxon>
        <taxon>Paenibacillaceae</taxon>
        <taxon>Paenibacillus</taxon>
    </lineage>
</organism>
<keyword evidence="2" id="KW-0418">Kinase</keyword>
<protein>
    <submittedName>
        <fullName evidence="2">Bifunctional ADP-heptose synthase (Sugar kinase/adenylyltransferase)</fullName>
    </submittedName>
</protein>
<dbReference type="PANTHER" id="PTHR46969:SF1">
    <property type="entry name" value="BIFUNCTIONAL PROTEIN HLDE"/>
    <property type="match status" value="1"/>
</dbReference>
<keyword evidence="3" id="KW-1185">Reference proteome</keyword>
<reference evidence="2 3" key="1">
    <citation type="submission" date="2021-03" db="EMBL/GenBank/DDBJ databases">
        <title>Genomic Encyclopedia of Type Strains, Phase IV (KMG-IV): sequencing the most valuable type-strain genomes for metagenomic binning, comparative biology and taxonomic classification.</title>
        <authorList>
            <person name="Goeker M."/>
        </authorList>
    </citation>
    <scope>NUCLEOTIDE SEQUENCE [LARGE SCALE GENOMIC DNA]</scope>
    <source>
        <strain evidence="2 3">DSM 26048</strain>
    </source>
</reference>
<dbReference type="Proteomes" id="UP001519287">
    <property type="component" value="Unassembled WGS sequence"/>
</dbReference>
<dbReference type="RefSeq" id="WP_209977397.1">
    <property type="nucleotide sequence ID" value="NZ_JAGGLB010000036.1"/>
</dbReference>
<evidence type="ECO:0000313" key="2">
    <source>
        <dbReference type="EMBL" id="MBP1995609.1"/>
    </source>
</evidence>
<comment type="caution">
    <text evidence="2">The sequence shown here is derived from an EMBL/GenBank/DDBJ whole genome shotgun (WGS) entry which is preliminary data.</text>
</comment>
<name>A0ABS4JA35_9BACL</name>
<dbReference type="Gene3D" id="3.40.1190.20">
    <property type="match status" value="1"/>
</dbReference>
<dbReference type="Pfam" id="PF00294">
    <property type="entry name" value="PfkB"/>
    <property type="match status" value="1"/>
</dbReference>
<gene>
    <name evidence="2" type="ORF">J2Z66_007251</name>
</gene>